<dbReference type="CDD" id="cd00209">
    <property type="entry name" value="DHFR"/>
    <property type="match status" value="1"/>
</dbReference>
<keyword evidence="4" id="KW-0554">One-carbon metabolism</keyword>
<dbReference type="RefSeq" id="WP_086910780.1">
    <property type="nucleotide sequence ID" value="NZ_CAJHPH010000014.1"/>
</dbReference>
<evidence type="ECO:0000259" key="8">
    <source>
        <dbReference type="PROSITE" id="PS51330"/>
    </source>
</evidence>
<geneLocation type="plasmid" evidence="9">
    <name>pKP301b</name>
</geneLocation>
<comment type="similarity">
    <text evidence="2">Belongs to the dihydrofolate reductase family.</text>
</comment>
<keyword evidence="6 9" id="KW-0560">Oxidoreductase</keyword>
<dbReference type="GO" id="GO:0046654">
    <property type="term" value="P:tetrahydrofolate biosynthetic process"/>
    <property type="evidence" value="ECO:0007669"/>
    <property type="project" value="UniProtKB-UniPathway"/>
</dbReference>
<protein>
    <recommendedName>
        <fullName evidence="3">dihydrofolate reductase</fullName>
        <ecNumber evidence="3">1.5.1.3</ecNumber>
    </recommendedName>
</protein>
<sequence length="158" mass="18222">MKMIAAVGRNYEIGRGNELPWRCPSELKLFRELTTNATVVMGRKTMESLKRPLPERHNVVLTRSSGFMPNGFYPATMDDVMQLDSPVWVIGGAQIYSLFLPHVEELWLSHMGVDVPDSDAHFPRQMMRNLGFFPVLTAHTQRVTEDEPGFQQIVYRRW</sequence>
<name>A0A220QHC1_KLEPN</name>
<evidence type="ECO:0000256" key="4">
    <source>
        <dbReference type="ARBA" id="ARBA00022563"/>
    </source>
</evidence>
<comment type="pathway">
    <text evidence="1">Cofactor biosynthesis; tetrahydrofolate biosynthesis; 5,6,7,8-tetrahydrofolate from 7,8-dihydrofolate: step 1/1.</text>
</comment>
<dbReference type="PANTHER" id="PTHR48069:SF3">
    <property type="entry name" value="DIHYDROFOLATE REDUCTASE"/>
    <property type="match status" value="1"/>
</dbReference>
<dbReference type="AlphaFoldDB" id="A0A220QHC1"/>
<comment type="function">
    <text evidence="7">Key enzyme in folate metabolism. Catalyzes an essential reaction for de novo glycine and purine synthesis, and for DNA precursor synthesis.</text>
</comment>
<dbReference type="UniPathway" id="UPA00077">
    <property type="reaction ID" value="UER00158"/>
</dbReference>
<reference evidence="9" key="1">
    <citation type="submission" date="2016-12" db="EMBL/GenBank/DDBJ databases">
        <title>Draft genome sequence of a CTX-M-15-producing endophytic Klebsiella pneumoniae sequence type 198 isolate from lettuce.</title>
        <authorList>
            <person name="Lopes R.Sr."/>
        </authorList>
    </citation>
    <scope>NUCLEOTIDE SEQUENCE</scope>
    <source>
        <strain evidence="9">301</strain>
        <plasmid evidence="9">pKP301b</plasmid>
    </source>
</reference>
<evidence type="ECO:0000256" key="5">
    <source>
        <dbReference type="ARBA" id="ARBA00022857"/>
    </source>
</evidence>
<dbReference type="GO" id="GO:0006730">
    <property type="term" value="P:one-carbon metabolic process"/>
    <property type="evidence" value="ECO:0007669"/>
    <property type="project" value="UniProtKB-KW"/>
</dbReference>
<dbReference type="GO" id="GO:0005829">
    <property type="term" value="C:cytosol"/>
    <property type="evidence" value="ECO:0007669"/>
    <property type="project" value="TreeGrafter"/>
</dbReference>
<dbReference type="EC" id="1.5.1.3" evidence="3"/>
<evidence type="ECO:0000313" key="9">
    <source>
        <dbReference type="EMBL" id="ASK04222.1"/>
    </source>
</evidence>
<proteinExistence type="inferred from homology"/>
<dbReference type="EMBL" id="KY354306">
    <property type="protein sequence ID" value="ASK04222.1"/>
    <property type="molecule type" value="Genomic_DNA"/>
</dbReference>
<evidence type="ECO:0000256" key="7">
    <source>
        <dbReference type="ARBA" id="ARBA00025067"/>
    </source>
</evidence>
<dbReference type="NCBIfam" id="NF047323">
    <property type="entry name" value="trim_DfrA50"/>
    <property type="match status" value="1"/>
</dbReference>
<dbReference type="Pfam" id="PF00186">
    <property type="entry name" value="DHFR_1"/>
    <property type="match status" value="1"/>
</dbReference>
<evidence type="ECO:0000256" key="3">
    <source>
        <dbReference type="ARBA" id="ARBA00012856"/>
    </source>
</evidence>
<keyword evidence="9" id="KW-0614">Plasmid</keyword>
<dbReference type="InterPro" id="IPR024072">
    <property type="entry name" value="DHFR-like_dom_sf"/>
</dbReference>
<dbReference type="GO" id="GO:0046452">
    <property type="term" value="P:dihydrofolate metabolic process"/>
    <property type="evidence" value="ECO:0007669"/>
    <property type="project" value="TreeGrafter"/>
</dbReference>
<dbReference type="GO" id="GO:0046655">
    <property type="term" value="P:folic acid metabolic process"/>
    <property type="evidence" value="ECO:0007669"/>
    <property type="project" value="TreeGrafter"/>
</dbReference>
<evidence type="ECO:0000256" key="6">
    <source>
        <dbReference type="ARBA" id="ARBA00023002"/>
    </source>
</evidence>
<feature type="domain" description="DHFR" evidence="8">
    <location>
        <begin position="1"/>
        <end position="158"/>
    </location>
</feature>
<keyword evidence="5" id="KW-0521">NADP</keyword>
<evidence type="ECO:0000256" key="2">
    <source>
        <dbReference type="ARBA" id="ARBA00009539"/>
    </source>
</evidence>
<dbReference type="Gene3D" id="3.40.430.10">
    <property type="entry name" value="Dihydrofolate Reductase, subunit A"/>
    <property type="match status" value="1"/>
</dbReference>
<dbReference type="GO" id="GO:0004146">
    <property type="term" value="F:dihydrofolate reductase activity"/>
    <property type="evidence" value="ECO:0007669"/>
    <property type="project" value="UniProtKB-EC"/>
</dbReference>
<dbReference type="SUPFAM" id="SSF53597">
    <property type="entry name" value="Dihydrofolate reductase-like"/>
    <property type="match status" value="1"/>
</dbReference>
<evidence type="ECO:0000256" key="1">
    <source>
        <dbReference type="ARBA" id="ARBA00004903"/>
    </source>
</evidence>
<dbReference type="PRINTS" id="PR00070">
    <property type="entry name" value="DHFR"/>
</dbReference>
<organism evidence="9">
    <name type="scientific">Klebsiella pneumoniae</name>
    <dbReference type="NCBI Taxonomy" id="573"/>
    <lineage>
        <taxon>Bacteria</taxon>
        <taxon>Pseudomonadati</taxon>
        <taxon>Pseudomonadota</taxon>
        <taxon>Gammaproteobacteria</taxon>
        <taxon>Enterobacterales</taxon>
        <taxon>Enterobacteriaceae</taxon>
        <taxon>Klebsiella/Raoultella group</taxon>
        <taxon>Klebsiella</taxon>
        <taxon>Klebsiella pneumoniae complex</taxon>
    </lineage>
</organism>
<accession>A0A220QHC1</accession>
<dbReference type="PANTHER" id="PTHR48069">
    <property type="entry name" value="DIHYDROFOLATE REDUCTASE"/>
    <property type="match status" value="1"/>
</dbReference>
<dbReference type="GO" id="GO:0050661">
    <property type="term" value="F:NADP binding"/>
    <property type="evidence" value="ECO:0007669"/>
    <property type="project" value="InterPro"/>
</dbReference>
<gene>
    <name evidence="9" type="primary">dhfrIII</name>
</gene>
<dbReference type="InterPro" id="IPR001796">
    <property type="entry name" value="DHFR_dom"/>
</dbReference>
<dbReference type="PROSITE" id="PS51330">
    <property type="entry name" value="DHFR_2"/>
    <property type="match status" value="1"/>
</dbReference>
<dbReference type="InterPro" id="IPR012259">
    <property type="entry name" value="DHFR"/>
</dbReference>